<name>A0A9Q1E9P1_SYNKA</name>
<evidence type="ECO:0000313" key="1">
    <source>
        <dbReference type="EMBL" id="KAJ8334794.1"/>
    </source>
</evidence>
<dbReference type="Proteomes" id="UP001152622">
    <property type="component" value="Chromosome 21"/>
</dbReference>
<sequence>MVHSRRSGDISLRAANEHIRLNERANWSVCRLCRALKVKEVVRVPTAVLRHEAISGETPPSRPALHHGTSALRRLQTRSLSTADLHLVSAVCV</sequence>
<comment type="caution">
    <text evidence="1">The sequence shown here is derived from an EMBL/GenBank/DDBJ whole genome shotgun (WGS) entry which is preliminary data.</text>
</comment>
<proteinExistence type="predicted"/>
<dbReference type="AlphaFoldDB" id="A0A9Q1E9P1"/>
<accession>A0A9Q1E9P1</accession>
<dbReference type="EMBL" id="JAINUF010000021">
    <property type="protein sequence ID" value="KAJ8334794.1"/>
    <property type="molecule type" value="Genomic_DNA"/>
</dbReference>
<reference evidence="1" key="1">
    <citation type="journal article" date="2023" name="Science">
        <title>Genome structures resolve the early diversification of teleost fishes.</title>
        <authorList>
            <person name="Parey E."/>
            <person name="Louis A."/>
            <person name="Montfort J."/>
            <person name="Bouchez O."/>
            <person name="Roques C."/>
            <person name="Iampietro C."/>
            <person name="Lluch J."/>
            <person name="Castinel A."/>
            <person name="Donnadieu C."/>
            <person name="Desvignes T."/>
            <person name="Floi Bucao C."/>
            <person name="Jouanno E."/>
            <person name="Wen M."/>
            <person name="Mejri S."/>
            <person name="Dirks R."/>
            <person name="Jansen H."/>
            <person name="Henkel C."/>
            <person name="Chen W.J."/>
            <person name="Zahm M."/>
            <person name="Cabau C."/>
            <person name="Klopp C."/>
            <person name="Thompson A.W."/>
            <person name="Robinson-Rechavi M."/>
            <person name="Braasch I."/>
            <person name="Lecointre G."/>
            <person name="Bobe J."/>
            <person name="Postlethwait J.H."/>
            <person name="Berthelot C."/>
            <person name="Roest Crollius H."/>
            <person name="Guiguen Y."/>
        </authorList>
    </citation>
    <scope>NUCLEOTIDE SEQUENCE</scope>
    <source>
        <strain evidence="1">WJC10195</strain>
    </source>
</reference>
<evidence type="ECO:0000313" key="2">
    <source>
        <dbReference type="Proteomes" id="UP001152622"/>
    </source>
</evidence>
<gene>
    <name evidence="1" type="ORF">SKAU_G00404330</name>
</gene>
<organism evidence="1 2">
    <name type="scientific">Synaphobranchus kaupii</name>
    <name type="common">Kaup's arrowtooth eel</name>
    <dbReference type="NCBI Taxonomy" id="118154"/>
    <lineage>
        <taxon>Eukaryota</taxon>
        <taxon>Metazoa</taxon>
        <taxon>Chordata</taxon>
        <taxon>Craniata</taxon>
        <taxon>Vertebrata</taxon>
        <taxon>Euteleostomi</taxon>
        <taxon>Actinopterygii</taxon>
        <taxon>Neopterygii</taxon>
        <taxon>Teleostei</taxon>
        <taxon>Anguilliformes</taxon>
        <taxon>Synaphobranchidae</taxon>
        <taxon>Synaphobranchus</taxon>
    </lineage>
</organism>
<keyword evidence="2" id="KW-1185">Reference proteome</keyword>
<protein>
    <submittedName>
        <fullName evidence="1">Uncharacterized protein</fullName>
    </submittedName>
</protein>